<dbReference type="InterPro" id="IPR014721">
    <property type="entry name" value="Ribsml_uS5_D2-typ_fold_subgr"/>
</dbReference>
<proteinExistence type="inferred from homology"/>
<evidence type="ECO:0000256" key="2">
    <source>
        <dbReference type="ARBA" id="ARBA00022801"/>
    </source>
</evidence>
<protein>
    <recommendedName>
        <fullName evidence="4">endopeptidase La</fullName>
        <ecNumber evidence="4">3.4.21.53</ecNumber>
    </recommendedName>
</protein>
<evidence type="ECO:0000313" key="7">
    <source>
        <dbReference type="Proteomes" id="UP000595373"/>
    </source>
</evidence>
<dbReference type="PROSITE" id="PS51786">
    <property type="entry name" value="LON_PROTEOLYTIC"/>
    <property type="match status" value="1"/>
</dbReference>
<dbReference type="Pfam" id="PF05362">
    <property type="entry name" value="Lon_C"/>
    <property type="match status" value="1"/>
</dbReference>
<evidence type="ECO:0000256" key="1">
    <source>
        <dbReference type="ARBA" id="ARBA00022670"/>
    </source>
</evidence>
<evidence type="ECO:0000256" key="3">
    <source>
        <dbReference type="ARBA" id="ARBA00022825"/>
    </source>
</evidence>
<dbReference type="SUPFAM" id="SSF54211">
    <property type="entry name" value="Ribosomal protein S5 domain 2-like"/>
    <property type="match status" value="1"/>
</dbReference>
<feature type="domain" description="Lon proteolytic" evidence="5">
    <location>
        <begin position="362"/>
        <end position="559"/>
    </location>
</feature>
<comment type="similarity">
    <text evidence="4">Belongs to the peptidase S16 family.</text>
</comment>
<keyword evidence="7" id="KW-1185">Reference proteome</keyword>
<dbReference type="GO" id="GO:0006508">
    <property type="term" value="P:proteolysis"/>
    <property type="evidence" value="ECO:0007669"/>
    <property type="project" value="UniProtKB-KW"/>
</dbReference>
<dbReference type="InterPro" id="IPR027065">
    <property type="entry name" value="Lon_Prtase"/>
</dbReference>
<dbReference type="GO" id="GO:0004176">
    <property type="term" value="F:ATP-dependent peptidase activity"/>
    <property type="evidence" value="ECO:0007669"/>
    <property type="project" value="UniProtKB-UniRule"/>
</dbReference>
<dbReference type="Gene3D" id="3.30.230.10">
    <property type="match status" value="1"/>
</dbReference>
<dbReference type="GO" id="GO:0005524">
    <property type="term" value="F:ATP binding"/>
    <property type="evidence" value="ECO:0007669"/>
    <property type="project" value="InterPro"/>
</dbReference>
<dbReference type="GO" id="GO:0004252">
    <property type="term" value="F:serine-type endopeptidase activity"/>
    <property type="evidence" value="ECO:0007669"/>
    <property type="project" value="UniProtKB-UniRule"/>
</dbReference>
<organism evidence="6 7">
    <name type="scientific">Histophilus somni</name>
    <name type="common">Haemophilus somnus</name>
    <dbReference type="NCBI Taxonomy" id="731"/>
    <lineage>
        <taxon>Bacteria</taxon>
        <taxon>Pseudomonadati</taxon>
        <taxon>Pseudomonadota</taxon>
        <taxon>Gammaproteobacteria</taxon>
        <taxon>Pasteurellales</taxon>
        <taxon>Pasteurellaceae</taxon>
        <taxon>Histophilus</taxon>
    </lineage>
</organism>
<gene>
    <name evidence="6" type="ORF">JFL49_05435</name>
</gene>
<feature type="active site" evidence="4">
    <location>
        <position position="454"/>
    </location>
</feature>
<feature type="active site" evidence="4">
    <location>
        <position position="497"/>
    </location>
</feature>
<dbReference type="Pfam" id="PF13654">
    <property type="entry name" value="AAA_32"/>
    <property type="match status" value="1"/>
</dbReference>
<dbReference type="PANTHER" id="PTHR10046">
    <property type="entry name" value="ATP DEPENDENT LON PROTEASE FAMILY MEMBER"/>
    <property type="match status" value="1"/>
</dbReference>
<dbReference type="PRINTS" id="PR00830">
    <property type="entry name" value="ENDOLAPTASE"/>
</dbReference>
<dbReference type="Gene3D" id="3.40.50.300">
    <property type="entry name" value="P-loop containing nucleotide triphosphate hydrolases"/>
    <property type="match status" value="1"/>
</dbReference>
<dbReference type="InterPro" id="IPR008268">
    <property type="entry name" value="Peptidase_S16_AS"/>
</dbReference>
<keyword evidence="2 4" id="KW-0378">Hydrolase</keyword>
<dbReference type="Proteomes" id="UP000595373">
    <property type="component" value="Chromosome"/>
</dbReference>
<dbReference type="EMBL" id="CP066558">
    <property type="protein sequence ID" value="QQF81540.1"/>
    <property type="molecule type" value="Genomic_DNA"/>
</dbReference>
<dbReference type="InterPro" id="IPR041699">
    <property type="entry name" value="AAA_32"/>
</dbReference>
<evidence type="ECO:0000259" key="5">
    <source>
        <dbReference type="PROSITE" id="PS51786"/>
    </source>
</evidence>
<comment type="catalytic activity">
    <reaction evidence="4">
        <text>Hydrolysis of proteins in presence of ATP.</text>
        <dbReference type="EC" id="3.4.21.53"/>
    </reaction>
</comment>
<keyword evidence="3 4" id="KW-0720">Serine protease</keyword>
<dbReference type="InterPro" id="IPR008269">
    <property type="entry name" value="Lon_proteolytic"/>
</dbReference>
<keyword evidence="1 4" id="KW-0645">Protease</keyword>
<dbReference type="InterPro" id="IPR027417">
    <property type="entry name" value="P-loop_NTPase"/>
</dbReference>
<dbReference type="EC" id="3.4.21.53" evidence="4"/>
<accession>A0A9Q6YZ03</accession>
<reference evidence="6 7" key="1">
    <citation type="submission" date="2020-12" db="EMBL/GenBank/DDBJ databases">
        <title>ASc-MMNZ-VFA-070.</title>
        <authorList>
            <person name="Schryvers A."/>
            <person name="Mostafa Nazari M."/>
            <person name="Farshchi Andisi V."/>
            <person name="Timsit E."/>
            <person name="Walter Morck D."/>
        </authorList>
    </citation>
    <scope>NUCLEOTIDE SEQUENCE [LARGE SCALE GENOMIC DNA]</scope>
    <source>
        <strain evidence="6 7">ASc-MMNZ-VFA-070</strain>
    </source>
</reference>
<evidence type="ECO:0000256" key="4">
    <source>
        <dbReference type="PROSITE-ProRule" id="PRU01122"/>
    </source>
</evidence>
<dbReference type="InterPro" id="IPR020568">
    <property type="entry name" value="Ribosomal_Su5_D2-typ_SF"/>
</dbReference>
<evidence type="ECO:0000313" key="6">
    <source>
        <dbReference type="EMBL" id="QQF81540.1"/>
    </source>
</evidence>
<name>A0A9Q6YZ03_HISSO</name>
<sequence length="603" mass="67901">MTIEQKIKKRADECLSEQLISWQNLLPMLQLDNDFLDASLSEIDFFTLQPRAKSAVDLFLKNPQRSLLVLKADDQAEYATLLQEYIEQKLPVSETISGVQYIIEQEDSFSFPQISLAQAASVEDNFAGKQKVASALFFDQSQLFGSVVIHPSSHDIQLNSGLVHQVNNGVLILSAGALLEQFEIWHRLKHLLLTGIFSWYSLNPSKTLPCTIPNYPLNLKVIILGNRSELATLGELEEELYHFADYAEIESYFSLNDAQSHQKWASYVHTLAKKQGIELSIEGINALYQLFVRESEDRYLISISPLKLKGILFDTQILSQRKHLSAVDFQLFFQQKEQQYCFLREQAYKGILQEQIFIATDGEIIGQINGLSVIEYPSTPVSFGEPSRISCIVQFGDGEVIDIERKSDLAGNIHGKSIMIAETCLAGILDLPSQLPFSASIAFEQSYGDIDGDSASLAVFCSLLSALADLPLPQNIAVTGSIDQFGLVHAVGGVNDKIEGFFEVCQRRRLTGKQGVIIPSAVLNQLSLSSKVIEAVQQEKFFIWAVDDIFQTTEILFKRYLVSEQDAGLEKNLPLVDVIRQRLEERSEQQHKGRFWNFFFNRH</sequence>
<dbReference type="GO" id="GO:0030163">
    <property type="term" value="P:protein catabolic process"/>
    <property type="evidence" value="ECO:0007669"/>
    <property type="project" value="InterPro"/>
</dbReference>
<dbReference type="PROSITE" id="PS01046">
    <property type="entry name" value="LON_SER"/>
    <property type="match status" value="1"/>
</dbReference>
<dbReference type="AlphaFoldDB" id="A0A9Q6YZ03"/>